<dbReference type="SUPFAM" id="SSF47384">
    <property type="entry name" value="Homodimeric domain of signal transducing histidine kinase"/>
    <property type="match status" value="1"/>
</dbReference>
<dbReference type="PROSITE" id="PS50109">
    <property type="entry name" value="HIS_KIN"/>
    <property type="match status" value="1"/>
</dbReference>
<dbReference type="Gene3D" id="3.40.50.2300">
    <property type="match status" value="1"/>
</dbReference>
<keyword evidence="3 6" id="KW-0597">Phosphoprotein</keyword>
<dbReference type="PRINTS" id="PR00344">
    <property type="entry name" value="BCTRLSENSOR"/>
</dbReference>
<dbReference type="GO" id="GO:0009927">
    <property type="term" value="F:histidine phosphotransfer kinase activity"/>
    <property type="evidence" value="ECO:0007669"/>
    <property type="project" value="TreeGrafter"/>
</dbReference>
<evidence type="ECO:0000256" key="4">
    <source>
        <dbReference type="ARBA" id="ARBA00022679"/>
    </source>
</evidence>
<dbReference type="Pfam" id="PF00512">
    <property type="entry name" value="HisKA"/>
    <property type="match status" value="1"/>
</dbReference>
<dbReference type="Gene3D" id="1.10.287.130">
    <property type="match status" value="1"/>
</dbReference>
<evidence type="ECO:0000259" key="8">
    <source>
        <dbReference type="PROSITE" id="PS50109"/>
    </source>
</evidence>
<organism evidence="10 11">
    <name type="scientific">Serendipita indica (strain DSM 11827)</name>
    <name type="common">Root endophyte fungus</name>
    <name type="synonym">Piriformospora indica</name>
    <dbReference type="NCBI Taxonomy" id="1109443"/>
    <lineage>
        <taxon>Eukaryota</taxon>
        <taxon>Fungi</taxon>
        <taxon>Dikarya</taxon>
        <taxon>Basidiomycota</taxon>
        <taxon>Agaricomycotina</taxon>
        <taxon>Agaricomycetes</taxon>
        <taxon>Sebacinales</taxon>
        <taxon>Serendipitaceae</taxon>
        <taxon>Serendipita</taxon>
    </lineage>
</organism>
<dbReference type="CDD" id="cd17546">
    <property type="entry name" value="REC_hyHK_CKI1_RcsC-like"/>
    <property type="match status" value="1"/>
</dbReference>
<dbReference type="CDD" id="cd00082">
    <property type="entry name" value="HisKA"/>
    <property type="match status" value="1"/>
</dbReference>
<dbReference type="InterPro" id="IPR005467">
    <property type="entry name" value="His_kinase_dom"/>
</dbReference>
<evidence type="ECO:0000256" key="5">
    <source>
        <dbReference type="ARBA" id="ARBA00022777"/>
    </source>
</evidence>
<dbReference type="SUPFAM" id="SSF55874">
    <property type="entry name" value="ATPase domain of HSP90 chaperone/DNA topoisomerase II/histidine kinase"/>
    <property type="match status" value="1"/>
</dbReference>
<dbReference type="Proteomes" id="UP000007148">
    <property type="component" value="Unassembled WGS sequence"/>
</dbReference>
<dbReference type="PANTHER" id="PTHR43047:SF72">
    <property type="entry name" value="OSMOSENSING HISTIDINE PROTEIN KINASE SLN1"/>
    <property type="match status" value="1"/>
</dbReference>
<dbReference type="InterPro" id="IPR004358">
    <property type="entry name" value="Sig_transdc_His_kin-like_C"/>
</dbReference>
<dbReference type="Gene3D" id="3.30.565.10">
    <property type="entry name" value="Histidine kinase-like ATPase, C-terminal domain"/>
    <property type="match status" value="1"/>
</dbReference>
<dbReference type="Gene3D" id="3.30.450.40">
    <property type="match status" value="1"/>
</dbReference>
<dbReference type="Pfam" id="PF00072">
    <property type="entry name" value="Response_reg"/>
    <property type="match status" value="1"/>
</dbReference>
<feature type="modified residue" description="4-aspartylphosphate" evidence="6">
    <location>
        <position position="1045"/>
    </location>
</feature>
<dbReference type="EMBL" id="CAFZ01000230">
    <property type="protein sequence ID" value="CCA73502.1"/>
    <property type="molecule type" value="Genomic_DNA"/>
</dbReference>
<evidence type="ECO:0000313" key="10">
    <source>
        <dbReference type="EMBL" id="CCA73502.1"/>
    </source>
</evidence>
<feature type="compositionally biased region" description="Polar residues" evidence="7">
    <location>
        <begin position="934"/>
        <end position="948"/>
    </location>
</feature>
<evidence type="ECO:0000256" key="2">
    <source>
        <dbReference type="ARBA" id="ARBA00012438"/>
    </source>
</evidence>
<reference evidence="10 11" key="1">
    <citation type="journal article" date="2011" name="PLoS Pathog.">
        <title>Endophytic Life Strategies Decoded by Genome and Transcriptome Analyses of the Mutualistic Root Symbiont Piriformospora indica.</title>
        <authorList>
            <person name="Zuccaro A."/>
            <person name="Lahrmann U."/>
            <person name="Guldener U."/>
            <person name="Langen G."/>
            <person name="Pfiffi S."/>
            <person name="Biedenkopf D."/>
            <person name="Wong P."/>
            <person name="Samans B."/>
            <person name="Grimm C."/>
            <person name="Basiewicz M."/>
            <person name="Murat C."/>
            <person name="Martin F."/>
            <person name="Kogel K.H."/>
        </authorList>
    </citation>
    <scope>NUCLEOTIDE SEQUENCE [LARGE SCALE GENOMIC DNA]</scope>
    <source>
        <strain evidence="10 11">DSM 11827</strain>
    </source>
</reference>
<feature type="domain" description="Histidine kinase" evidence="8">
    <location>
        <begin position="554"/>
        <end position="801"/>
    </location>
</feature>
<dbReference type="GO" id="GO:0000155">
    <property type="term" value="F:phosphorelay sensor kinase activity"/>
    <property type="evidence" value="ECO:0007669"/>
    <property type="project" value="InterPro"/>
</dbReference>
<accession>G4TQA9</accession>
<keyword evidence="5" id="KW-0418">Kinase</keyword>
<dbReference type="SMART" id="SM00388">
    <property type="entry name" value="HisKA"/>
    <property type="match status" value="1"/>
</dbReference>
<sequence length="1128" mass="125006">MSVLEDEYTMDTASDILDGGLDVEAARQETLMARPSHLGIYDISSVSQIAADGPDGFFQRYAEGKWNPLETPIELQVDPILFSRQDSLRMESTDPRLAAPPDLTQSVEDVYRSFLADEGYHVNGRRVSHSEILLTPRSESNTFTDPGEVQANTSVSGLRLGARSASTAEITGGTYTARAFRRYKELGYLEAPVAADEVQRRRAVRSFKPFHHQLDPNLDRIAKLGKAMFAANASLISLVDEDQVQFTFDGRAPYMVPRGTPMCSHAVLLKADEPLVVLDTLKDWRFRGNKVVTDELSVRFYAGFPMRTESGENIGVFCVLDNKPREKFGSEERALLKELTRMTMRELEGRLHQKQGALRDKMQQTIEMFNREAVSGIYSFELLLERLVDHITRTLSVEGVIILDATGASSARTPSGEQPSWLDKSGLVIPIMAASRHATMLSEVMTTSRRGVLFDTIFKQYSAGFVYSRGDSMPDLLVALLPPEISAAAIAPISRSANEPFAVICIYTLEPNFTLLLPGPTLSFLAAMGLVLCTVRQKQVLSQADKAKVDFIANISHELRTPLHGVLASCELLSETTLNQTQESFLHTAKQCATSLSETISHVLDFTKSTSQAPSQPRTPVDLAHLVEETMISCWLGRSKPRHSDAEHIGDIYAPISPISTAPEFSNRVEPLIDIEPLANWNVLVDKAGLRRVLINLIGNSSKFCQEGYVKISLRRGVVENPTHLPVEIVVEDTGVGMSETFIREKLFHPFSRERPFAEGIGLGLAIVRAILKTPGVDGTIEVQSKVGFGTRMILRFQAPIALQTSAMSLIRNLNKQGHVKFALAGFPPEDMSALQLKNLLRQHLTQQYNSFDETSDIDEAAVLIINDHERLNAIKLLKEPKRRHQKILVLSTSPIDNALLQLAQGLSLGGGVCLVSLKPIGPHALANLLSKLSDQSRPSSPTDSNILKSPRWNKTKSPALRPRSELMLTKADEGTKRPEKEPTVEKEHARPRVLVVEDNAVNRKVLAAYLRKRNLEFVEASNGQEGVSVFEKHRSGYFDICLMDLQMPVLDGFSATQRFREVEAERGLMEDHRRLPIYALSGLAATEDKERASSIGFDGYLVKPVSFITLDGIIESLPPVAKWRTEG</sequence>
<keyword evidence="4" id="KW-0808">Transferase</keyword>
<dbReference type="EC" id="2.7.13.3" evidence="2"/>
<dbReference type="HOGENOM" id="CLU_000445_114_44_1"/>
<evidence type="ECO:0000313" key="11">
    <source>
        <dbReference type="Proteomes" id="UP000007148"/>
    </source>
</evidence>
<feature type="region of interest" description="Disordered" evidence="7">
    <location>
        <begin position="934"/>
        <end position="989"/>
    </location>
</feature>
<dbReference type="eggNOG" id="KOG0519">
    <property type="taxonomic scope" value="Eukaryota"/>
</dbReference>
<dbReference type="PROSITE" id="PS50110">
    <property type="entry name" value="RESPONSE_REGULATORY"/>
    <property type="match status" value="1"/>
</dbReference>
<evidence type="ECO:0000256" key="3">
    <source>
        <dbReference type="ARBA" id="ARBA00022553"/>
    </source>
</evidence>
<dbReference type="InterPro" id="IPR003594">
    <property type="entry name" value="HATPase_dom"/>
</dbReference>
<dbReference type="InterPro" id="IPR029016">
    <property type="entry name" value="GAF-like_dom_sf"/>
</dbReference>
<dbReference type="InterPro" id="IPR011006">
    <property type="entry name" value="CheY-like_superfamily"/>
</dbReference>
<dbReference type="InterPro" id="IPR036097">
    <property type="entry name" value="HisK_dim/P_sf"/>
</dbReference>
<evidence type="ECO:0000256" key="1">
    <source>
        <dbReference type="ARBA" id="ARBA00000085"/>
    </source>
</evidence>
<comment type="caution">
    <text evidence="10">The sequence shown here is derived from an EMBL/GenBank/DDBJ whole genome shotgun (WGS) entry which is preliminary data.</text>
</comment>
<dbReference type="InParanoid" id="G4TQA9"/>
<dbReference type="Pfam" id="PF02518">
    <property type="entry name" value="HATPase_c"/>
    <property type="match status" value="1"/>
</dbReference>
<feature type="domain" description="Response regulatory" evidence="9">
    <location>
        <begin position="993"/>
        <end position="1119"/>
    </location>
</feature>
<dbReference type="InterPro" id="IPR036890">
    <property type="entry name" value="HATPase_C_sf"/>
</dbReference>
<name>G4TQA9_SERID</name>
<dbReference type="PANTHER" id="PTHR43047">
    <property type="entry name" value="TWO-COMPONENT HISTIDINE PROTEIN KINASE"/>
    <property type="match status" value="1"/>
</dbReference>
<dbReference type="AlphaFoldDB" id="G4TQA9"/>
<feature type="compositionally biased region" description="Basic and acidic residues" evidence="7">
    <location>
        <begin position="971"/>
        <end position="989"/>
    </location>
</feature>
<dbReference type="SUPFAM" id="SSF52172">
    <property type="entry name" value="CheY-like"/>
    <property type="match status" value="1"/>
</dbReference>
<proteinExistence type="predicted"/>
<dbReference type="OMA" id="CIMSHLE"/>
<dbReference type="SUPFAM" id="SSF55781">
    <property type="entry name" value="GAF domain-like"/>
    <property type="match status" value="1"/>
</dbReference>
<gene>
    <name evidence="10" type="ORF">PIIN_07455</name>
</gene>
<keyword evidence="11" id="KW-1185">Reference proteome</keyword>
<dbReference type="InterPro" id="IPR003661">
    <property type="entry name" value="HisK_dim/P_dom"/>
</dbReference>
<dbReference type="SMART" id="SM00448">
    <property type="entry name" value="REC"/>
    <property type="match status" value="1"/>
</dbReference>
<evidence type="ECO:0000259" key="9">
    <source>
        <dbReference type="PROSITE" id="PS50110"/>
    </source>
</evidence>
<dbReference type="STRING" id="1109443.G4TQA9"/>
<evidence type="ECO:0000256" key="7">
    <source>
        <dbReference type="SAM" id="MobiDB-lite"/>
    </source>
</evidence>
<protein>
    <recommendedName>
        <fullName evidence="2">histidine kinase</fullName>
        <ecNumber evidence="2">2.7.13.3</ecNumber>
    </recommendedName>
</protein>
<evidence type="ECO:0000256" key="6">
    <source>
        <dbReference type="PROSITE-ProRule" id="PRU00169"/>
    </source>
</evidence>
<dbReference type="InterPro" id="IPR001789">
    <property type="entry name" value="Sig_transdc_resp-reg_receiver"/>
</dbReference>
<dbReference type="GO" id="GO:0005886">
    <property type="term" value="C:plasma membrane"/>
    <property type="evidence" value="ECO:0007669"/>
    <property type="project" value="TreeGrafter"/>
</dbReference>
<dbReference type="SMART" id="SM00387">
    <property type="entry name" value="HATPase_c"/>
    <property type="match status" value="1"/>
</dbReference>
<dbReference type="OrthoDB" id="21225at2759"/>
<comment type="catalytic activity">
    <reaction evidence="1">
        <text>ATP + protein L-histidine = ADP + protein N-phospho-L-histidine.</text>
        <dbReference type="EC" id="2.7.13.3"/>
    </reaction>
</comment>